<evidence type="ECO:0000313" key="2">
    <source>
        <dbReference type="EMBL" id="KAL3118403.1"/>
    </source>
</evidence>
<feature type="region of interest" description="Disordered" evidence="1">
    <location>
        <begin position="72"/>
        <end position="92"/>
    </location>
</feature>
<sequence>MLGDRISLDDAITRLAEAEEKRSTRVVRDTILPTASRIDKAFDAFENAIGGLRKTSERHIVALRCTQQQIEEEQKQLDSENANDSIAGNDDN</sequence>
<gene>
    <name evidence="2" type="ORF">niasHT_004350</name>
</gene>
<proteinExistence type="predicted"/>
<accession>A0ABD2LT35</accession>
<reference evidence="2 3" key="1">
    <citation type="submission" date="2024-10" db="EMBL/GenBank/DDBJ databases">
        <authorList>
            <person name="Kim D."/>
        </authorList>
    </citation>
    <scope>NUCLEOTIDE SEQUENCE [LARGE SCALE GENOMIC DNA]</scope>
    <source>
        <strain evidence="2">BH-2024</strain>
    </source>
</reference>
<evidence type="ECO:0000256" key="1">
    <source>
        <dbReference type="SAM" id="MobiDB-lite"/>
    </source>
</evidence>
<organism evidence="2 3">
    <name type="scientific">Heterodera trifolii</name>
    <dbReference type="NCBI Taxonomy" id="157864"/>
    <lineage>
        <taxon>Eukaryota</taxon>
        <taxon>Metazoa</taxon>
        <taxon>Ecdysozoa</taxon>
        <taxon>Nematoda</taxon>
        <taxon>Chromadorea</taxon>
        <taxon>Rhabditida</taxon>
        <taxon>Tylenchina</taxon>
        <taxon>Tylenchomorpha</taxon>
        <taxon>Tylenchoidea</taxon>
        <taxon>Heteroderidae</taxon>
        <taxon>Heteroderinae</taxon>
        <taxon>Heterodera</taxon>
    </lineage>
</organism>
<name>A0ABD2LT35_9BILA</name>
<dbReference type="Proteomes" id="UP001620626">
    <property type="component" value="Unassembled WGS sequence"/>
</dbReference>
<evidence type="ECO:0000313" key="3">
    <source>
        <dbReference type="Proteomes" id="UP001620626"/>
    </source>
</evidence>
<protein>
    <submittedName>
        <fullName evidence="2">Uncharacterized protein</fullName>
    </submittedName>
</protein>
<keyword evidence="3" id="KW-1185">Reference proteome</keyword>
<dbReference type="AlphaFoldDB" id="A0ABD2LT35"/>
<comment type="caution">
    <text evidence="2">The sequence shown here is derived from an EMBL/GenBank/DDBJ whole genome shotgun (WGS) entry which is preliminary data.</text>
</comment>
<dbReference type="EMBL" id="JBICBT010000280">
    <property type="protein sequence ID" value="KAL3118403.1"/>
    <property type="molecule type" value="Genomic_DNA"/>
</dbReference>